<comment type="caution">
    <text evidence="2">The sequence shown here is derived from an EMBL/GenBank/DDBJ whole genome shotgun (WGS) entry which is preliminary data.</text>
</comment>
<keyword evidence="3" id="KW-1185">Reference proteome</keyword>
<protein>
    <recommendedName>
        <fullName evidence="4">DUF1453 domain-containing protein</fullName>
    </recommendedName>
</protein>
<evidence type="ECO:0008006" key="4">
    <source>
        <dbReference type="Google" id="ProtNLM"/>
    </source>
</evidence>
<accession>A0A0R0CNF9</accession>
<proteinExistence type="predicted"/>
<dbReference type="RefSeq" id="WP_057626754.1">
    <property type="nucleotide sequence ID" value="NZ_LDJJ01000008.1"/>
</dbReference>
<dbReference type="Proteomes" id="UP000051863">
    <property type="component" value="Unassembled WGS sequence"/>
</dbReference>
<organism evidence="2 3">
    <name type="scientific">Stenotrophomonas terrae</name>
    <dbReference type="NCBI Taxonomy" id="405446"/>
    <lineage>
        <taxon>Bacteria</taxon>
        <taxon>Pseudomonadati</taxon>
        <taxon>Pseudomonadota</taxon>
        <taxon>Gammaproteobacteria</taxon>
        <taxon>Lysobacterales</taxon>
        <taxon>Lysobacteraceae</taxon>
        <taxon>Stenotrophomonas</taxon>
    </lineage>
</organism>
<dbReference type="AlphaFoldDB" id="A0A0R0CNF9"/>
<feature type="transmembrane region" description="Helical" evidence="1">
    <location>
        <begin position="139"/>
        <end position="158"/>
    </location>
</feature>
<dbReference type="PATRIC" id="fig|405446.3.peg.3639"/>
<gene>
    <name evidence="2" type="ORF">ABB27_03065</name>
</gene>
<evidence type="ECO:0000256" key="1">
    <source>
        <dbReference type="SAM" id="Phobius"/>
    </source>
</evidence>
<feature type="transmembrane region" description="Helical" evidence="1">
    <location>
        <begin position="6"/>
        <end position="22"/>
    </location>
</feature>
<dbReference type="OrthoDB" id="6038141at2"/>
<reference evidence="2 3" key="1">
    <citation type="submission" date="2015-05" db="EMBL/GenBank/DDBJ databases">
        <title>Genome sequencing and analysis of members of genus Stenotrophomonas.</title>
        <authorList>
            <person name="Patil P.P."/>
            <person name="Midha S."/>
            <person name="Patil P.B."/>
        </authorList>
    </citation>
    <scope>NUCLEOTIDE SEQUENCE [LARGE SCALE GENOMIC DNA]</scope>
    <source>
        <strain evidence="2 3">DSM 18941</strain>
    </source>
</reference>
<dbReference type="Pfam" id="PF07301">
    <property type="entry name" value="DUF1453"/>
    <property type="match status" value="1"/>
</dbReference>
<keyword evidence="1" id="KW-1133">Transmembrane helix</keyword>
<name>A0A0R0CNF9_9GAMM</name>
<feature type="transmembrane region" description="Helical" evidence="1">
    <location>
        <begin position="43"/>
        <end position="60"/>
    </location>
</feature>
<feature type="transmembrane region" description="Helical" evidence="1">
    <location>
        <begin position="66"/>
        <end position="86"/>
    </location>
</feature>
<sequence length="165" mass="17728">MPAALPVYMPWLMTAGFGWLYYRRIRRHFGWQPWRPLRNGIRIGILSLVGVMLVFAALYIPHVALGIAAGAVAGIGLGIFALRHTVISPRDGRPGYTPNPWIGGALALLLIGRLAWRWYGGAFSQGMGPGMGNASPLTLALAAALISYGLVQAIGLALRLRQPSA</sequence>
<dbReference type="InterPro" id="IPR058247">
    <property type="entry name" value="DUF1453"/>
</dbReference>
<evidence type="ECO:0000313" key="3">
    <source>
        <dbReference type="Proteomes" id="UP000051863"/>
    </source>
</evidence>
<evidence type="ECO:0000313" key="2">
    <source>
        <dbReference type="EMBL" id="KRG71439.1"/>
    </source>
</evidence>
<keyword evidence="1" id="KW-0812">Transmembrane</keyword>
<feature type="transmembrane region" description="Helical" evidence="1">
    <location>
        <begin position="98"/>
        <end position="119"/>
    </location>
</feature>
<keyword evidence="1" id="KW-0472">Membrane</keyword>
<dbReference type="EMBL" id="LDJJ01000008">
    <property type="protein sequence ID" value="KRG71439.1"/>
    <property type="molecule type" value="Genomic_DNA"/>
</dbReference>